<keyword evidence="2" id="KW-1185">Reference proteome</keyword>
<organism evidence="1 2">
    <name type="scientific">Eleginops maclovinus</name>
    <name type="common">Patagonian blennie</name>
    <name type="synonym">Eleginus maclovinus</name>
    <dbReference type="NCBI Taxonomy" id="56733"/>
    <lineage>
        <taxon>Eukaryota</taxon>
        <taxon>Metazoa</taxon>
        <taxon>Chordata</taxon>
        <taxon>Craniata</taxon>
        <taxon>Vertebrata</taxon>
        <taxon>Euteleostomi</taxon>
        <taxon>Actinopterygii</taxon>
        <taxon>Neopterygii</taxon>
        <taxon>Teleostei</taxon>
        <taxon>Neoteleostei</taxon>
        <taxon>Acanthomorphata</taxon>
        <taxon>Eupercaria</taxon>
        <taxon>Perciformes</taxon>
        <taxon>Notothenioidei</taxon>
        <taxon>Eleginopidae</taxon>
        <taxon>Eleginops</taxon>
    </lineage>
</organism>
<reference evidence="1 2" key="2">
    <citation type="journal article" date="2023" name="Mol. Biol. Evol.">
        <title>Genomics of Secondarily Temperate Adaptation in the Only Non-Antarctic Icefish.</title>
        <authorList>
            <person name="Rivera-Colon A.G."/>
            <person name="Rayamajhi N."/>
            <person name="Minhas B.F."/>
            <person name="Madrigal G."/>
            <person name="Bilyk K.T."/>
            <person name="Yoon V."/>
            <person name="Hune M."/>
            <person name="Gregory S."/>
            <person name="Cheng C.H.C."/>
            <person name="Catchen J.M."/>
        </authorList>
    </citation>
    <scope>NUCLEOTIDE SEQUENCE [LARGE SCALE GENOMIC DNA]</scope>
    <source>
        <strain evidence="1">JMC-PN-2008</strain>
    </source>
</reference>
<proteinExistence type="predicted"/>
<gene>
    <name evidence="1" type="ORF">PBY51_013719</name>
</gene>
<evidence type="ECO:0000313" key="2">
    <source>
        <dbReference type="Proteomes" id="UP001346869"/>
    </source>
</evidence>
<sequence>MERTRAARKSEWLRSALAHHHCPDPGVENEIVVLANGIDQYLQEVFHHLAYPNREDTVSAEDFSALCAVLGIPERGQSVEKNTRNMKSLQMFVLGFPASCALKTSTHGSVDISECAVQGEGTARGGCR</sequence>
<comment type="caution">
    <text evidence="1">The sequence shown here is derived from an EMBL/GenBank/DDBJ whole genome shotgun (WGS) entry which is preliminary data.</text>
</comment>
<name>A0AAN7Y6K2_ELEMC</name>
<reference evidence="1 2" key="1">
    <citation type="journal article" date="2023" name="Genes (Basel)">
        <title>Chromosome-Level Genome Assembly and Circadian Gene Repertoire of the Patagonia Blennie Eleginops maclovinus-The Closest Ancestral Proxy of Antarctic Cryonotothenioids.</title>
        <authorList>
            <person name="Cheng C.C."/>
            <person name="Rivera-Colon A.G."/>
            <person name="Minhas B.F."/>
            <person name="Wilson L."/>
            <person name="Rayamajhi N."/>
            <person name="Vargas-Chacoff L."/>
            <person name="Catchen J.M."/>
        </authorList>
    </citation>
    <scope>NUCLEOTIDE SEQUENCE [LARGE SCALE GENOMIC DNA]</scope>
    <source>
        <strain evidence="1">JMC-PN-2008</strain>
    </source>
</reference>
<protein>
    <recommendedName>
        <fullName evidence="3">EF-hand domain-containing protein</fullName>
    </recommendedName>
</protein>
<evidence type="ECO:0008006" key="3">
    <source>
        <dbReference type="Google" id="ProtNLM"/>
    </source>
</evidence>
<dbReference type="InterPro" id="IPR031601">
    <property type="entry name" value="CCD48"/>
</dbReference>
<dbReference type="Pfam" id="PF15799">
    <property type="entry name" value="CCD48"/>
    <property type="match status" value="1"/>
</dbReference>
<accession>A0AAN7Y6K2</accession>
<dbReference type="Proteomes" id="UP001346869">
    <property type="component" value="Unassembled WGS sequence"/>
</dbReference>
<dbReference type="AlphaFoldDB" id="A0AAN7Y6K2"/>
<dbReference type="EMBL" id="JAUZQC010000004">
    <property type="protein sequence ID" value="KAK5873075.1"/>
    <property type="molecule type" value="Genomic_DNA"/>
</dbReference>
<evidence type="ECO:0000313" key="1">
    <source>
        <dbReference type="EMBL" id="KAK5873075.1"/>
    </source>
</evidence>